<name>A0A1Y2DDH8_9FUNG</name>
<feature type="signal peptide" evidence="1">
    <location>
        <begin position="1"/>
        <end position="20"/>
    </location>
</feature>
<evidence type="ECO:0000256" key="1">
    <source>
        <dbReference type="SAM" id="SignalP"/>
    </source>
</evidence>
<comment type="caution">
    <text evidence="2">The sequence shown here is derived from an EMBL/GenBank/DDBJ whole genome shotgun (WGS) entry which is preliminary data.</text>
</comment>
<gene>
    <name evidence="2" type="ORF">LY90DRAFT_669165</name>
</gene>
<dbReference type="OrthoDB" id="189528at2759"/>
<accession>A0A1Y2DDH8</accession>
<reference evidence="2 3" key="1">
    <citation type="submission" date="2016-08" db="EMBL/GenBank/DDBJ databases">
        <title>A Parts List for Fungal Cellulosomes Revealed by Comparative Genomics.</title>
        <authorList>
            <consortium name="DOE Joint Genome Institute"/>
            <person name="Haitjema C.H."/>
            <person name="Gilmore S.P."/>
            <person name="Henske J.K."/>
            <person name="Solomon K.V."/>
            <person name="De Groot R."/>
            <person name="Kuo A."/>
            <person name="Mondo S.J."/>
            <person name="Salamov A.A."/>
            <person name="Labutti K."/>
            <person name="Zhao Z."/>
            <person name="Chiniquy J."/>
            <person name="Barry K."/>
            <person name="Brewer H.M."/>
            <person name="Purvine S.O."/>
            <person name="Wright A.T."/>
            <person name="Boxma B."/>
            <person name="Van Alen T."/>
            <person name="Hackstein J.H."/>
            <person name="Baker S.E."/>
            <person name="Grigoriev I.V."/>
            <person name="O'Malley M.A."/>
        </authorList>
    </citation>
    <scope>NUCLEOTIDE SEQUENCE [LARGE SCALE GENOMIC DNA]</scope>
    <source>
        <strain evidence="2 3">G1</strain>
    </source>
</reference>
<keyword evidence="1" id="KW-0732">Signal</keyword>
<organism evidence="2 3">
    <name type="scientific">Neocallimastix californiae</name>
    <dbReference type="NCBI Taxonomy" id="1754190"/>
    <lineage>
        <taxon>Eukaryota</taxon>
        <taxon>Fungi</taxon>
        <taxon>Fungi incertae sedis</taxon>
        <taxon>Chytridiomycota</taxon>
        <taxon>Chytridiomycota incertae sedis</taxon>
        <taxon>Neocallimastigomycetes</taxon>
        <taxon>Neocallimastigales</taxon>
        <taxon>Neocallimastigaceae</taxon>
        <taxon>Neocallimastix</taxon>
    </lineage>
</organism>
<evidence type="ECO:0000313" key="2">
    <source>
        <dbReference type="EMBL" id="ORY57320.1"/>
    </source>
</evidence>
<feature type="chain" id="PRO_5012598570" evidence="1">
    <location>
        <begin position="21"/>
        <end position="104"/>
    </location>
</feature>
<proteinExistence type="predicted"/>
<sequence>MKFLSLIYFLFALLLSTVIAKETCCEVCPVGKEKYYSIDLKYNRCGECCMKSRDYWIFHIFEKGLKKAENEHPCSELGYNKYLETETHGALFIKMTLDKYDVSD</sequence>
<dbReference type="AlphaFoldDB" id="A0A1Y2DDH8"/>
<evidence type="ECO:0000313" key="3">
    <source>
        <dbReference type="Proteomes" id="UP000193920"/>
    </source>
</evidence>
<dbReference type="Proteomes" id="UP000193920">
    <property type="component" value="Unassembled WGS sequence"/>
</dbReference>
<keyword evidence="3" id="KW-1185">Reference proteome</keyword>
<dbReference type="EMBL" id="MCOG01000070">
    <property type="protein sequence ID" value="ORY57320.1"/>
    <property type="molecule type" value="Genomic_DNA"/>
</dbReference>
<protein>
    <submittedName>
        <fullName evidence="2">Uncharacterized protein</fullName>
    </submittedName>
</protein>